<dbReference type="InterPro" id="IPR004326">
    <property type="entry name" value="Mlo"/>
</dbReference>
<keyword evidence="7 8" id="KW-0568">Pathogenesis-related protein</keyword>
<keyword evidence="4 8" id="KW-0611">Plant defense</keyword>
<evidence type="ECO:0000256" key="3">
    <source>
        <dbReference type="ARBA" id="ARBA00022692"/>
    </source>
</evidence>
<keyword evidence="5 8" id="KW-1133">Transmembrane helix</keyword>
<evidence type="ECO:0000256" key="1">
    <source>
        <dbReference type="ARBA" id="ARBA00004141"/>
    </source>
</evidence>
<feature type="transmembrane region" description="Helical" evidence="9">
    <location>
        <begin position="12"/>
        <end position="32"/>
    </location>
</feature>
<reference evidence="10 11" key="3">
    <citation type="submission" date="2019-11" db="EMBL/GenBank/DDBJ databases">
        <title>A de novo genome assembly of a pear dwarfing rootstock.</title>
        <authorList>
            <person name="Wang F."/>
            <person name="Wang J."/>
            <person name="Li S."/>
            <person name="Zhang Y."/>
            <person name="Fang M."/>
            <person name="Ma L."/>
            <person name="Zhao Y."/>
            <person name="Jiang S."/>
        </authorList>
    </citation>
    <scope>NUCLEOTIDE SEQUENCE [LARGE SCALE GENOMIC DNA]</scope>
    <source>
        <strain evidence="10">S2</strain>
        <tissue evidence="10">Leaf</tissue>
    </source>
</reference>
<dbReference type="AlphaFoldDB" id="A0A5N5HK45"/>
<dbReference type="GO" id="GO:0005516">
    <property type="term" value="F:calmodulin binding"/>
    <property type="evidence" value="ECO:0007669"/>
    <property type="project" value="UniProtKB-KW"/>
</dbReference>
<keyword evidence="11" id="KW-1185">Reference proteome</keyword>
<dbReference type="PANTHER" id="PTHR31942">
    <property type="entry name" value="MLO-LIKE PROTEIN 1"/>
    <property type="match status" value="1"/>
</dbReference>
<evidence type="ECO:0000256" key="4">
    <source>
        <dbReference type="ARBA" id="ARBA00022821"/>
    </source>
</evidence>
<proteinExistence type="inferred from homology"/>
<evidence type="ECO:0000256" key="8">
    <source>
        <dbReference type="RuleBase" id="RU280816"/>
    </source>
</evidence>
<evidence type="ECO:0000256" key="7">
    <source>
        <dbReference type="ARBA" id="ARBA00023265"/>
    </source>
</evidence>
<dbReference type="OrthoDB" id="1388414at2759"/>
<dbReference type="Pfam" id="PF03094">
    <property type="entry name" value="Mlo"/>
    <property type="match status" value="2"/>
</dbReference>
<evidence type="ECO:0000256" key="2">
    <source>
        <dbReference type="ARBA" id="ARBA00006574"/>
    </source>
</evidence>
<evidence type="ECO:0000256" key="6">
    <source>
        <dbReference type="ARBA" id="ARBA00023136"/>
    </source>
</evidence>
<reference evidence="11" key="2">
    <citation type="submission" date="2019-10" db="EMBL/GenBank/DDBJ databases">
        <title>A de novo genome assembly of a pear dwarfing rootstock.</title>
        <authorList>
            <person name="Wang F."/>
            <person name="Wang J."/>
            <person name="Li S."/>
            <person name="Zhang Y."/>
            <person name="Fang M."/>
            <person name="Ma L."/>
            <person name="Zhao Y."/>
            <person name="Jiang S."/>
        </authorList>
    </citation>
    <scope>NUCLEOTIDE SEQUENCE [LARGE SCALE GENOMIC DNA]</scope>
</reference>
<evidence type="ECO:0000256" key="5">
    <source>
        <dbReference type="ARBA" id="ARBA00022989"/>
    </source>
</evidence>
<evidence type="ECO:0000313" key="11">
    <source>
        <dbReference type="Proteomes" id="UP000327157"/>
    </source>
</evidence>
<keyword evidence="8" id="KW-0112">Calmodulin-binding</keyword>
<reference evidence="10 11" key="1">
    <citation type="submission" date="2019-09" db="EMBL/GenBank/DDBJ databases">
        <authorList>
            <person name="Ou C."/>
        </authorList>
    </citation>
    <scope>NUCLEOTIDE SEQUENCE [LARGE SCALE GENOMIC DNA]</scope>
    <source>
        <strain evidence="10">S2</strain>
        <tissue evidence="10">Leaf</tissue>
    </source>
</reference>
<comment type="domain">
    <text evidence="8">The C-terminus contains a calmodulin-binding domain, which binds calmodulin in a calcium-dependent fashion.</text>
</comment>
<name>A0A5N5HK45_9ROSA</name>
<feature type="transmembrane region" description="Helical" evidence="9">
    <location>
        <begin position="236"/>
        <end position="252"/>
    </location>
</feature>
<dbReference type="GO" id="GO:0006952">
    <property type="term" value="P:defense response"/>
    <property type="evidence" value="ECO:0007669"/>
    <property type="project" value="UniProtKB-KW"/>
</dbReference>
<keyword evidence="6 8" id="KW-0472">Membrane</keyword>
<feature type="transmembrane region" description="Helical" evidence="9">
    <location>
        <begin position="353"/>
        <end position="374"/>
    </location>
</feature>
<protein>
    <recommendedName>
        <fullName evidence="8">MLO-like protein</fullName>
    </recommendedName>
</protein>
<dbReference type="PANTHER" id="PTHR31942:SF54">
    <property type="entry name" value="MLO-LIKE PROTEIN 13"/>
    <property type="match status" value="1"/>
</dbReference>
<sequence>MAEEEINSSLEYTPTWVVALVCFVIVLLSLCAERTLHKLGKYLKHEEQDALFEALQKLKEELMLLGFISLLLTVSQRSIIRICIPSNLANHMLPCKRETSEGNNNAHYSLDQSINNRRRLLSADTNSDHCLQKGKAPLLSLEALHHLHIFIFVLAVVHVRQWKRWEDSVRQESTKSGMDPTSRENVHAQCQHHEFFSKRGVGYWRRAAIIGWVISFFKQFYGSVTKSDYIALRQGFIKYLWLFVVQFLLLNVEGWHTYFWLAFLPLIVTEHIIIRLAQEVTQGMTAQDDHEAAATVKPSDKHFWFNNPRIVLNLIHFILFQNSFEIAFFFWIWTTYGFHSCIMEKLGYIVPRLIMGVIVQVICSYSTLPLYTIVSQMGSMYKEGIFDQKVQQYIGSWVGDICHGGLTHGQHARKDDSES</sequence>
<dbReference type="EMBL" id="SMOL01000148">
    <property type="protein sequence ID" value="KAB2628346.1"/>
    <property type="molecule type" value="Genomic_DNA"/>
</dbReference>
<accession>A0A5N5HK45</accession>
<evidence type="ECO:0000313" key="10">
    <source>
        <dbReference type="EMBL" id="KAB2628346.1"/>
    </source>
</evidence>
<organism evidence="10 11">
    <name type="scientific">Pyrus ussuriensis x Pyrus communis</name>
    <dbReference type="NCBI Taxonomy" id="2448454"/>
    <lineage>
        <taxon>Eukaryota</taxon>
        <taxon>Viridiplantae</taxon>
        <taxon>Streptophyta</taxon>
        <taxon>Embryophyta</taxon>
        <taxon>Tracheophyta</taxon>
        <taxon>Spermatophyta</taxon>
        <taxon>Magnoliopsida</taxon>
        <taxon>eudicotyledons</taxon>
        <taxon>Gunneridae</taxon>
        <taxon>Pentapetalae</taxon>
        <taxon>rosids</taxon>
        <taxon>fabids</taxon>
        <taxon>Rosales</taxon>
        <taxon>Rosaceae</taxon>
        <taxon>Amygdaloideae</taxon>
        <taxon>Maleae</taxon>
        <taxon>Pyrus</taxon>
    </lineage>
</organism>
<comment type="caution">
    <text evidence="10">The sequence shown here is derived from an EMBL/GenBank/DDBJ whole genome shotgun (WGS) entry which is preliminary data.</text>
</comment>
<dbReference type="Proteomes" id="UP000327157">
    <property type="component" value="Chromosome 8"/>
</dbReference>
<feature type="transmembrane region" description="Helical" evidence="9">
    <location>
        <begin position="258"/>
        <end position="277"/>
    </location>
</feature>
<gene>
    <name evidence="8" type="primary">MLO</name>
    <name evidence="10" type="ORF">D8674_033141</name>
</gene>
<comment type="subcellular location">
    <subcellularLocation>
        <location evidence="1 8">Membrane</location>
        <topology evidence="1 8">Multi-pass membrane protein</topology>
    </subcellularLocation>
</comment>
<evidence type="ECO:0000256" key="9">
    <source>
        <dbReference type="SAM" id="Phobius"/>
    </source>
</evidence>
<dbReference type="GO" id="GO:0016020">
    <property type="term" value="C:membrane"/>
    <property type="evidence" value="ECO:0007669"/>
    <property type="project" value="UniProtKB-SubCell"/>
</dbReference>
<comment type="similarity">
    <text evidence="2 8">Belongs to the MLO family.</text>
</comment>
<comment type="function">
    <text evidence="8">May be involved in modulation of pathogen defense and leaf cell death.</text>
</comment>
<keyword evidence="3 8" id="KW-0812">Transmembrane</keyword>
<feature type="transmembrane region" description="Helical" evidence="9">
    <location>
        <begin position="310"/>
        <end position="333"/>
    </location>
</feature>